<dbReference type="InterPro" id="IPR036038">
    <property type="entry name" value="Aminotransferase-like"/>
</dbReference>
<dbReference type="EMBL" id="CP102294">
    <property type="protein sequence ID" value="UWN58191.1"/>
    <property type="molecule type" value="Genomic_DNA"/>
</dbReference>
<dbReference type="GO" id="GO:0008483">
    <property type="term" value="F:transaminase activity"/>
    <property type="evidence" value="ECO:0007669"/>
    <property type="project" value="UniProtKB-KW"/>
</dbReference>
<evidence type="ECO:0000313" key="1">
    <source>
        <dbReference type="EMBL" id="UWN58191.1"/>
    </source>
</evidence>
<gene>
    <name evidence="1" type="ORF">NQ491_05310</name>
</gene>
<dbReference type="SUPFAM" id="SSF56752">
    <property type="entry name" value="D-aminoacid aminotransferase-like PLP-dependent enzymes"/>
    <property type="match status" value="1"/>
</dbReference>
<keyword evidence="1" id="KW-0808">Transferase</keyword>
<dbReference type="Proteomes" id="UP001059295">
    <property type="component" value="Chromosome"/>
</dbReference>
<organism evidence="1 2">
    <name type="scientific">Alistipes ihumii AP11</name>
    <dbReference type="NCBI Taxonomy" id="1211813"/>
    <lineage>
        <taxon>Bacteria</taxon>
        <taxon>Pseudomonadati</taxon>
        <taxon>Bacteroidota</taxon>
        <taxon>Bacteroidia</taxon>
        <taxon>Bacteroidales</taxon>
        <taxon>Rikenellaceae</taxon>
        <taxon>Alistipes</taxon>
    </lineage>
</organism>
<protein>
    <submittedName>
        <fullName evidence="1">Aminotransferase class IV</fullName>
    </submittedName>
</protein>
<name>A0ABY5V1T4_9BACT</name>
<accession>A0ABY5V1T4</accession>
<dbReference type="RefSeq" id="WP_019246567.1">
    <property type="nucleotide sequence ID" value="NZ_CAPH01000017.1"/>
</dbReference>
<reference evidence="1" key="1">
    <citation type="journal article" date="2022" name="Cell">
        <title>Design, construction, and in vivo augmentation of a complex gut microbiome.</title>
        <authorList>
            <person name="Cheng A.G."/>
            <person name="Ho P.Y."/>
            <person name="Aranda-Diaz A."/>
            <person name="Jain S."/>
            <person name="Yu F.B."/>
            <person name="Meng X."/>
            <person name="Wang M."/>
            <person name="Iakiviak M."/>
            <person name="Nagashima K."/>
            <person name="Zhao A."/>
            <person name="Murugkar P."/>
            <person name="Patil A."/>
            <person name="Atabakhsh K."/>
            <person name="Weakley A."/>
            <person name="Yan J."/>
            <person name="Brumbaugh A.R."/>
            <person name="Higginbottom S."/>
            <person name="Dimas A."/>
            <person name="Shiver A.L."/>
            <person name="Deutschbauer A."/>
            <person name="Neff N."/>
            <person name="Sonnenburg J.L."/>
            <person name="Huang K.C."/>
            <person name="Fischbach M.A."/>
        </authorList>
    </citation>
    <scope>NUCLEOTIDE SEQUENCE</scope>
    <source>
        <strain evidence="1">AP11</strain>
    </source>
</reference>
<sequence length="274" mass="31036">MKSVCLNGTFVEPAKLADPLSMLERNHLFQRIHTFGGTAPFLSVHLEILTRALDRLYGMQTDLSESRIADRIARLLEINRFPRQSACVTLRLFPEGIDEGSDRCEYLIETDRPLLYPHFVLWHKRMMLDTVRCDAPHEGYPTAAALLCDRYAERTVRRRGGELAARESRDGVLLGVGGEPLLIVSGRQALTTPLSAGATDSAMRRLVLSACREEGLTVTEYPLTRQMLLRCDEALTVDVQGIVPVLGYRDRRYFNTAAVRLSERINRTDIRTYR</sequence>
<dbReference type="GeneID" id="82891130"/>
<dbReference type="InterPro" id="IPR043132">
    <property type="entry name" value="BCAT-like_C"/>
</dbReference>
<evidence type="ECO:0000313" key="2">
    <source>
        <dbReference type="Proteomes" id="UP001059295"/>
    </source>
</evidence>
<keyword evidence="2" id="KW-1185">Reference proteome</keyword>
<dbReference type="Gene3D" id="3.20.10.10">
    <property type="entry name" value="D-amino Acid Aminotransferase, subunit A, domain 2"/>
    <property type="match status" value="1"/>
</dbReference>
<dbReference type="InterPro" id="IPR001544">
    <property type="entry name" value="Aminotrans_IV"/>
</dbReference>
<keyword evidence="1" id="KW-0032">Aminotransferase</keyword>
<dbReference type="Pfam" id="PF01063">
    <property type="entry name" value="Aminotran_4"/>
    <property type="match status" value="1"/>
</dbReference>
<proteinExistence type="predicted"/>